<proteinExistence type="predicted"/>
<name>A0A7W7ZT31_9BACT</name>
<protein>
    <submittedName>
        <fullName evidence="1">Uncharacterized protein</fullName>
    </submittedName>
</protein>
<gene>
    <name evidence="1" type="ORF">HDF15_003627</name>
</gene>
<dbReference type="Proteomes" id="UP000584867">
    <property type="component" value="Unassembled WGS sequence"/>
</dbReference>
<evidence type="ECO:0000313" key="2">
    <source>
        <dbReference type="Proteomes" id="UP000584867"/>
    </source>
</evidence>
<dbReference type="EMBL" id="JACHIO010000015">
    <property type="protein sequence ID" value="MBB5065264.1"/>
    <property type="molecule type" value="Genomic_DNA"/>
</dbReference>
<dbReference type="AlphaFoldDB" id="A0A7W7ZT31"/>
<accession>A0A7W7ZT31</accession>
<reference evidence="1 2" key="1">
    <citation type="submission" date="2020-08" db="EMBL/GenBank/DDBJ databases">
        <title>Genomic Encyclopedia of Type Strains, Phase IV (KMG-V): Genome sequencing to study the core and pangenomes of soil and plant-associated prokaryotes.</title>
        <authorList>
            <person name="Whitman W."/>
        </authorList>
    </citation>
    <scope>NUCLEOTIDE SEQUENCE [LARGE SCALE GENOMIC DNA]</scope>
    <source>
        <strain evidence="1 2">X5P3</strain>
    </source>
</reference>
<sequence length="55" mass="5983">MFYVSALVLVSRVFAMSPTNSRFPSGMTTRKAKATVLCSAHFIHYALGENTLTSA</sequence>
<organism evidence="1 2">
    <name type="scientific">Granulicella mallensis</name>
    <dbReference type="NCBI Taxonomy" id="940614"/>
    <lineage>
        <taxon>Bacteria</taxon>
        <taxon>Pseudomonadati</taxon>
        <taxon>Acidobacteriota</taxon>
        <taxon>Terriglobia</taxon>
        <taxon>Terriglobales</taxon>
        <taxon>Acidobacteriaceae</taxon>
        <taxon>Granulicella</taxon>
    </lineage>
</organism>
<comment type="caution">
    <text evidence="1">The sequence shown here is derived from an EMBL/GenBank/DDBJ whole genome shotgun (WGS) entry which is preliminary data.</text>
</comment>
<evidence type="ECO:0000313" key="1">
    <source>
        <dbReference type="EMBL" id="MBB5065264.1"/>
    </source>
</evidence>